<dbReference type="RefSeq" id="WP_345198740.1">
    <property type="nucleotide sequence ID" value="NZ_BAABFL010000471.1"/>
</dbReference>
<keyword evidence="8 12" id="KW-0249">Electron transport</keyword>
<keyword evidence="5 12" id="KW-0349">Heme</keyword>
<dbReference type="PIRSF" id="PIRSF000013">
    <property type="entry name" value="4_hem_cytochrm_NapC"/>
    <property type="match status" value="1"/>
</dbReference>
<evidence type="ECO:0000313" key="16">
    <source>
        <dbReference type="Proteomes" id="UP001500604"/>
    </source>
</evidence>
<dbReference type="Gene3D" id="1.10.3820.10">
    <property type="entry name" value="Di-heme elbow motif domain"/>
    <property type="match status" value="1"/>
</dbReference>
<dbReference type="Proteomes" id="UP001500604">
    <property type="component" value="Unassembled WGS sequence"/>
</dbReference>
<dbReference type="InterPro" id="IPR036280">
    <property type="entry name" value="Multihaem_cyt_sf"/>
</dbReference>
<dbReference type="EMBL" id="BAABFL010000471">
    <property type="protein sequence ID" value="GAA4652220.1"/>
    <property type="molecule type" value="Genomic_DNA"/>
</dbReference>
<evidence type="ECO:0000256" key="7">
    <source>
        <dbReference type="ARBA" id="ARBA00022723"/>
    </source>
</evidence>
<evidence type="ECO:0000256" key="6">
    <source>
        <dbReference type="ARBA" id="ARBA00022692"/>
    </source>
</evidence>
<keyword evidence="10 12" id="KW-0408">Iron</keyword>
<evidence type="ECO:0000256" key="2">
    <source>
        <dbReference type="ARBA" id="ARBA00007395"/>
    </source>
</evidence>
<keyword evidence="11 13" id="KW-0472">Membrane</keyword>
<dbReference type="InterPro" id="IPR024717">
    <property type="entry name" value="NapC/NirT/NrfH"/>
</dbReference>
<dbReference type="InterPro" id="IPR005126">
    <property type="entry name" value="NapC/NirT_cyt_c_N"/>
</dbReference>
<evidence type="ECO:0000256" key="4">
    <source>
        <dbReference type="ARBA" id="ARBA00022475"/>
    </source>
</evidence>
<dbReference type="Pfam" id="PF03264">
    <property type="entry name" value="Cytochrom_NNT"/>
    <property type="match status" value="1"/>
</dbReference>
<comment type="caution">
    <text evidence="15">The sequence shown here is derived from an EMBL/GenBank/DDBJ whole genome shotgun (WGS) entry which is preliminary data.</text>
</comment>
<keyword evidence="6 13" id="KW-0812">Transmembrane</keyword>
<keyword evidence="9 13" id="KW-1133">Transmembrane helix</keyword>
<feature type="transmembrane region" description="Helical" evidence="13">
    <location>
        <begin position="21"/>
        <end position="42"/>
    </location>
</feature>
<sequence length="196" mass="21883">MNAVTAILRFLSRPSVKYSAGVLLLAGIVVGLLGWGAASYTLEATSTESFCIGCHEMSDNAYVELQDTIHYSNRTGTRATCADCHVPHDLPGKVARKIEALREVYGKFTGIIDTPEKYEAHRLVMAERVWADMREDDSAACRACHMNIETSLDQQYQWARMNHEKAIENGQTCIDCHQGIAHKLPETRLMKKPLVD</sequence>
<keyword evidence="3 12" id="KW-0813">Transport</keyword>
<keyword evidence="7 12" id="KW-0479">Metal-binding</keyword>
<evidence type="ECO:0000313" key="15">
    <source>
        <dbReference type="EMBL" id="GAA4652220.1"/>
    </source>
</evidence>
<evidence type="ECO:0000256" key="5">
    <source>
        <dbReference type="ARBA" id="ARBA00022617"/>
    </source>
</evidence>
<comment type="PTM">
    <text evidence="12">Binds 4 heme groups per subunit.</text>
</comment>
<accession>A0ABP8VB19</accession>
<dbReference type="SUPFAM" id="SSF48695">
    <property type="entry name" value="Multiheme cytochromes"/>
    <property type="match status" value="1"/>
</dbReference>
<dbReference type="PANTHER" id="PTHR30333">
    <property type="entry name" value="CYTOCHROME C-TYPE PROTEIN"/>
    <property type="match status" value="1"/>
</dbReference>
<dbReference type="PANTHER" id="PTHR30333:SF3">
    <property type="entry name" value="CYTOCHROME C-TYPE PROTEIN TORY"/>
    <property type="match status" value="1"/>
</dbReference>
<proteinExistence type="inferred from homology"/>
<evidence type="ECO:0000256" key="8">
    <source>
        <dbReference type="ARBA" id="ARBA00022982"/>
    </source>
</evidence>
<dbReference type="InterPro" id="IPR051174">
    <property type="entry name" value="Cytochrome_c-type_ET"/>
</dbReference>
<gene>
    <name evidence="15" type="ORF">GCM10023116_45040</name>
</gene>
<name>A0ABP8VB19_9GAMM</name>
<evidence type="ECO:0000256" key="10">
    <source>
        <dbReference type="ARBA" id="ARBA00023004"/>
    </source>
</evidence>
<organism evidence="15 16">
    <name type="scientific">Kistimonas scapharcae</name>
    <dbReference type="NCBI Taxonomy" id="1036133"/>
    <lineage>
        <taxon>Bacteria</taxon>
        <taxon>Pseudomonadati</taxon>
        <taxon>Pseudomonadota</taxon>
        <taxon>Gammaproteobacteria</taxon>
        <taxon>Oceanospirillales</taxon>
        <taxon>Endozoicomonadaceae</taxon>
        <taxon>Kistimonas</taxon>
    </lineage>
</organism>
<comment type="similarity">
    <text evidence="2">Belongs to the NapC/NirT/NrfH family.</text>
</comment>
<dbReference type="InterPro" id="IPR038266">
    <property type="entry name" value="NapC/NirT_cytc_sf"/>
</dbReference>
<comment type="subcellular location">
    <subcellularLocation>
        <location evidence="1">Cell membrane</location>
        <topology evidence="1">Single-pass membrane protein</topology>
    </subcellularLocation>
</comment>
<evidence type="ECO:0000256" key="12">
    <source>
        <dbReference type="PIRNR" id="PIRNR000013"/>
    </source>
</evidence>
<evidence type="ECO:0000256" key="11">
    <source>
        <dbReference type="ARBA" id="ARBA00023136"/>
    </source>
</evidence>
<keyword evidence="16" id="KW-1185">Reference proteome</keyword>
<evidence type="ECO:0000256" key="3">
    <source>
        <dbReference type="ARBA" id="ARBA00022448"/>
    </source>
</evidence>
<feature type="domain" description="NapC/NirT cytochrome c N-terminal" evidence="14">
    <location>
        <begin position="14"/>
        <end position="186"/>
    </location>
</feature>
<reference evidence="16" key="1">
    <citation type="journal article" date="2019" name="Int. J. Syst. Evol. Microbiol.">
        <title>The Global Catalogue of Microorganisms (GCM) 10K type strain sequencing project: providing services to taxonomists for standard genome sequencing and annotation.</title>
        <authorList>
            <consortium name="The Broad Institute Genomics Platform"/>
            <consortium name="The Broad Institute Genome Sequencing Center for Infectious Disease"/>
            <person name="Wu L."/>
            <person name="Ma J."/>
        </authorList>
    </citation>
    <scope>NUCLEOTIDE SEQUENCE [LARGE SCALE GENOMIC DNA]</scope>
    <source>
        <strain evidence="16">JCM 17805</strain>
    </source>
</reference>
<evidence type="ECO:0000259" key="14">
    <source>
        <dbReference type="Pfam" id="PF03264"/>
    </source>
</evidence>
<keyword evidence="4" id="KW-1003">Cell membrane</keyword>
<protein>
    <recommendedName>
        <fullName evidence="12">Cytochrome c-type protein</fullName>
    </recommendedName>
</protein>
<evidence type="ECO:0000256" key="1">
    <source>
        <dbReference type="ARBA" id="ARBA00004162"/>
    </source>
</evidence>
<evidence type="ECO:0000256" key="9">
    <source>
        <dbReference type="ARBA" id="ARBA00022989"/>
    </source>
</evidence>
<evidence type="ECO:0000256" key="13">
    <source>
        <dbReference type="SAM" id="Phobius"/>
    </source>
</evidence>